<keyword evidence="2" id="KW-0963">Cytoplasm</keyword>
<dbReference type="Gene3D" id="3.30.460.10">
    <property type="entry name" value="Beta Polymerase, domain 2"/>
    <property type="match status" value="1"/>
</dbReference>
<keyword evidence="2" id="KW-0810">Translation regulation</keyword>
<dbReference type="HAMAP" id="MF_01477">
    <property type="entry name" value="Iojap_RsfS"/>
    <property type="match status" value="1"/>
</dbReference>
<comment type="function">
    <text evidence="2">Functions as a ribosomal silencing factor. Interacts with ribosomal protein uL14 (rplN), blocking formation of intersubunit bridge B8. Prevents association of the 30S and 50S ribosomal subunits and the formation of functional ribosomes, thus repressing translation.</text>
</comment>
<reference evidence="3 4" key="1">
    <citation type="submission" date="2023-03" db="EMBL/GenBank/DDBJ databases">
        <title>Complete genome sequence of Tepidibacter sp. SWIR-1, isolated from a deep-sea hydrothermal vent.</title>
        <authorList>
            <person name="Li X."/>
        </authorList>
    </citation>
    <scope>NUCLEOTIDE SEQUENCE [LARGE SCALE GENOMIC DNA]</scope>
    <source>
        <strain evidence="3 4">SWIR-1</strain>
    </source>
</reference>
<dbReference type="RefSeq" id="WP_277733612.1">
    <property type="nucleotide sequence ID" value="NZ_CP120733.1"/>
</dbReference>
<organism evidence="3 4">
    <name type="scientific">Tepidibacter hydrothermalis</name>
    <dbReference type="NCBI Taxonomy" id="3036126"/>
    <lineage>
        <taxon>Bacteria</taxon>
        <taxon>Bacillati</taxon>
        <taxon>Bacillota</taxon>
        <taxon>Clostridia</taxon>
        <taxon>Peptostreptococcales</taxon>
        <taxon>Peptostreptococcaceae</taxon>
        <taxon>Tepidibacter</taxon>
    </lineage>
</organism>
<comment type="similarity">
    <text evidence="1 2">Belongs to the Iojap/RsfS family.</text>
</comment>
<dbReference type="PANTHER" id="PTHR21043">
    <property type="entry name" value="IOJAP SUPERFAMILY ORTHOLOG"/>
    <property type="match status" value="1"/>
</dbReference>
<evidence type="ECO:0000313" key="3">
    <source>
        <dbReference type="EMBL" id="WFD11534.1"/>
    </source>
</evidence>
<evidence type="ECO:0000313" key="4">
    <source>
        <dbReference type="Proteomes" id="UP001222800"/>
    </source>
</evidence>
<dbReference type="PANTHER" id="PTHR21043:SF0">
    <property type="entry name" value="MITOCHONDRIAL ASSEMBLY OF RIBOSOMAL LARGE SUBUNIT PROTEIN 1"/>
    <property type="match status" value="1"/>
</dbReference>
<dbReference type="Proteomes" id="UP001222800">
    <property type="component" value="Chromosome"/>
</dbReference>
<dbReference type="InterPro" id="IPR043519">
    <property type="entry name" value="NT_sf"/>
</dbReference>
<dbReference type="NCBIfam" id="TIGR00090">
    <property type="entry name" value="rsfS_iojap_ybeB"/>
    <property type="match status" value="1"/>
</dbReference>
<keyword evidence="2" id="KW-0678">Repressor</keyword>
<sequence>MIESIEQIVKVAHDAIDDKLGEDIIVLNVGKISSVADYFIIASAPSERQVKAIAHNVEDELKKNDICVISKEGQDTSRWILLDYGDIVVHIFHDDERDVYSLERLWKDAPNVDVDNLA</sequence>
<proteinExistence type="inferred from homology"/>
<dbReference type="InterPro" id="IPR004394">
    <property type="entry name" value="Iojap/RsfS/C7orf30"/>
</dbReference>
<evidence type="ECO:0000256" key="1">
    <source>
        <dbReference type="ARBA" id="ARBA00010574"/>
    </source>
</evidence>
<comment type="subunit">
    <text evidence="2">Interacts with ribosomal protein uL14 (rplN).</text>
</comment>
<comment type="subcellular location">
    <subcellularLocation>
        <location evidence="2">Cytoplasm</location>
    </subcellularLocation>
</comment>
<gene>
    <name evidence="2 3" type="primary">rsfS</name>
    <name evidence="3" type="ORF">P4S50_05515</name>
</gene>
<dbReference type="EMBL" id="CP120733">
    <property type="protein sequence ID" value="WFD11534.1"/>
    <property type="molecule type" value="Genomic_DNA"/>
</dbReference>
<accession>A0ABY8EI81</accession>
<dbReference type="SUPFAM" id="SSF81301">
    <property type="entry name" value="Nucleotidyltransferase"/>
    <property type="match status" value="1"/>
</dbReference>
<dbReference type="Pfam" id="PF02410">
    <property type="entry name" value="RsfS"/>
    <property type="match status" value="1"/>
</dbReference>
<keyword evidence="4" id="KW-1185">Reference proteome</keyword>
<name>A0ABY8EI81_9FIRM</name>
<protein>
    <recommendedName>
        <fullName evidence="2">Ribosomal silencing factor RsfS</fullName>
    </recommendedName>
</protein>
<evidence type="ECO:0000256" key="2">
    <source>
        <dbReference type="HAMAP-Rule" id="MF_01477"/>
    </source>
</evidence>